<comment type="caution">
    <text evidence="1">The sequence shown here is derived from an EMBL/GenBank/DDBJ whole genome shotgun (WGS) entry which is preliminary data.</text>
</comment>
<accession>A0ABQ1LFL6</accession>
<protein>
    <recommendedName>
        <fullName evidence="3">Lipase (Class 3)</fullName>
    </recommendedName>
</protein>
<keyword evidence="2" id="KW-1185">Reference proteome</keyword>
<dbReference type="EMBL" id="BMCH01000001">
    <property type="protein sequence ID" value="GGC22564.1"/>
    <property type="molecule type" value="Genomic_DNA"/>
</dbReference>
<dbReference type="Proteomes" id="UP000637769">
    <property type="component" value="Unassembled WGS sequence"/>
</dbReference>
<dbReference type="InterPro" id="IPR029058">
    <property type="entry name" value="AB_hydrolase_fold"/>
</dbReference>
<sequence>MSGLVKKIWEDGRLLAGAIIQGANELFNMTGLNNFFSRVAATAQSLIGHTTPTDLSVLHDNTVIKAPENQDLGKSPTASQFLNAANAGYTVTGTPEGMKPFLVDGKQLAVTDLGSAMSAKVWLTDQKQVIIAFQGTTGGDNIVLNPLVALTGVASDIQVWNQTVSQAQKDALSFTRYVVDMAQKSGIDTNNIFLTGHSLGGIEASYVGQQTGLGGMSFEATGIPDAAAAVGTGKNFVSVVTHGDPVGNYASDTEKGSPFVTAMKPGANNAFNHYGKVVMLGAPEDSVKLKAKLDDWNASSFKNIASLIDVVPDFIKFHLPGTQAADMGIKLSPHSILADAIVTGHGPVLPIGDSNLSQIIGPSAHQNSFFD</sequence>
<dbReference type="Gene3D" id="3.40.50.1820">
    <property type="entry name" value="alpha/beta hydrolase"/>
    <property type="match status" value="1"/>
</dbReference>
<reference evidence="2" key="1">
    <citation type="journal article" date="2019" name="Int. J. Syst. Evol. Microbiol.">
        <title>The Global Catalogue of Microorganisms (GCM) 10K type strain sequencing project: providing services to taxonomists for standard genome sequencing and annotation.</title>
        <authorList>
            <consortium name="The Broad Institute Genomics Platform"/>
            <consortium name="The Broad Institute Genome Sequencing Center for Infectious Disease"/>
            <person name="Wu L."/>
            <person name="Ma J."/>
        </authorList>
    </citation>
    <scope>NUCLEOTIDE SEQUENCE [LARGE SCALE GENOMIC DNA]</scope>
    <source>
        <strain evidence="2">CCM 7132</strain>
    </source>
</reference>
<dbReference type="SUPFAM" id="SSF53474">
    <property type="entry name" value="alpha/beta-Hydrolases"/>
    <property type="match status" value="1"/>
</dbReference>
<dbReference type="RefSeq" id="WP_188425157.1">
    <property type="nucleotide sequence ID" value="NZ_BMCH01000001.1"/>
</dbReference>
<evidence type="ECO:0008006" key="3">
    <source>
        <dbReference type="Google" id="ProtNLM"/>
    </source>
</evidence>
<evidence type="ECO:0000313" key="1">
    <source>
        <dbReference type="EMBL" id="GGC22564.1"/>
    </source>
</evidence>
<organism evidence="1 2">
    <name type="scientific">Asaia siamensis</name>
    <dbReference type="NCBI Taxonomy" id="110479"/>
    <lineage>
        <taxon>Bacteria</taxon>
        <taxon>Pseudomonadati</taxon>
        <taxon>Pseudomonadota</taxon>
        <taxon>Alphaproteobacteria</taxon>
        <taxon>Acetobacterales</taxon>
        <taxon>Acetobacteraceae</taxon>
        <taxon>Asaia</taxon>
    </lineage>
</organism>
<evidence type="ECO:0000313" key="2">
    <source>
        <dbReference type="Proteomes" id="UP000637769"/>
    </source>
</evidence>
<gene>
    <name evidence="1" type="ORF">GCM10007207_04750</name>
</gene>
<proteinExistence type="predicted"/>
<name>A0ABQ1LFL6_9PROT</name>
<dbReference type="Pfam" id="PF26363">
    <property type="entry name" value="Phospholipase-like"/>
    <property type="match status" value="1"/>
</dbReference>